<feature type="compositionally biased region" description="Basic and acidic residues" evidence="1">
    <location>
        <begin position="1"/>
        <end position="17"/>
    </location>
</feature>
<accession>A0A0D2L9S9</accession>
<evidence type="ECO:0000313" key="4">
    <source>
        <dbReference type="Proteomes" id="UP000054270"/>
    </source>
</evidence>
<organism evidence="3 4">
    <name type="scientific">Hypholoma sublateritium (strain FD-334 SS-4)</name>
    <dbReference type="NCBI Taxonomy" id="945553"/>
    <lineage>
        <taxon>Eukaryota</taxon>
        <taxon>Fungi</taxon>
        <taxon>Dikarya</taxon>
        <taxon>Basidiomycota</taxon>
        <taxon>Agaricomycotina</taxon>
        <taxon>Agaricomycetes</taxon>
        <taxon>Agaricomycetidae</taxon>
        <taxon>Agaricales</taxon>
        <taxon>Agaricineae</taxon>
        <taxon>Strophariaceae</taxon>
        <taxon>Hypholoma</taxon>
    </lineage>
</organism>
<keyword evidence="2" id="KW-1133">Transmembrane helix</keyword>
<evidence type="ECO:0000256" key="2">
    <source>
        <dbReference type="SAM" id="Phobius"/>
    </source>
</evidence>
<dbReference type="EMBL" id="KN817539">
    <property type="protein sequence ID" value="KJA24002.1"/>
    <property type="molecule type" value="Genomic_DNA"/>
</dbReference>
<keyword evidence="2" id="KW-0812">Transmembrane</keyword>
<protein>
    <submittedName>
        <fullName evidence="3">Uncharacterized protein</fullName>
    </submittedName>
</protein>
<reference evidence="4" key="1">
    <citation type="submission" date="2014-04" db="EMBL/GenBank/DDBJ databases">
        <title>Evolutionary Origins and Diversification of the Mycorrhizal Mutualists.</title>
        <authorList>
            <consortium name="DOE Joint Genome Institute"/>
            <consortium name="Mycorrhizal Genomics Consortium"/>
            <person name="Kohler A."/>
            <person name="Kuo A."/>
            <person name="Nagy L.G."/>
            <person name="Floudas D."/>
            <person name="Copeland A."/>
            <person name="Barry K.W."/>
            <person name="Cichocki N."/>
            <person name="Veneault-Fourrey C."/>
            <person name="LaButti K."/>
            <person name="Lindquist E.A."/>
            <person name="Lipzen A."/>
            <person name="Lundell T."/>
            <person name="Morin E."/>
            <person name="Murat C."/>
            <person name="Riley R."/>
            <person name="Ohm R."/>
            <person name="Sun H."/>
            <person name="Tunlid A."/>
            <person name="Henrissat B."/>
            <person name="Grigoriev I.V."/>
            <person name="Hibbett D.S."/>
            <person name="Martin F."/>
        </authorList>
    </citation>
    <scope>NUCLEOTIDE SEQUENCE [LARGE SCALE GENOMIC DNA]</scope>
    <source>
        <strain evidence="4">FD-334 SS-4</strain>
    </source>
</reference>
<feature type="transmembrane region" description="Helical" evidence="2">
    <location>
        <begin position="201"/>
        <end position="219"/>
    </location>
</feature>
<evidence type="ECO:0000256" key="1">
    <source>
        <dbReference type="SAM" id="MobiDB-lite"/>
    </source>
</evidence>
<sequence length="669" mass="72259">MRVDRDRRVPSDHRDGVHVPPSPGRYCKYPADRARVRGISPRHRARRTDDQRAGGLHSTSTAAIHGRLSHCAVRWLARPCARRRAGSPALAAISNNISAAHLPPRRDLGPLPVGKPRSVGDGTAGDWLRTSAVEHLNHRAMGDQRQRYTYIHKYIRRPMTMIINHAGLGALVHTPNNIERQLAPVRPRAIDDRASRWGRGVWVYWVLRLVLVLGGWVGAGGRARPCVLLRGDQRARGGVAERIGGAAVGGPRRCLLRVDSHLSVDWSGGKMRSGNIYYVRTQAASDTAGMGHCCEVVENMRSSWLGPFDYDVLMTTEGGQGDSLLCQTITQLNVMLAPACLSMRASLTVQRQGTSLPAPSSGREGERKCAMLMEVVMKVEARVARAACTGPARRKRKTGVKGWARRMITSGYLSILSKSVFMRRIVRPGGGWVLYVPNEHAGHAGRYAGQKDASRRAGPTLSAFAQIRVTAREYARGAYREGGVASSGEVFPAYPNVSISIHHNPKNKKAPEQRRRRCGHSGAVALFAWLRWAGGGRGGWAGGGRGEGDADVDEGARDGCGAVGGGIGVVRRVVRGRVAEVRELKGERACGEEAAWIGVRGCASCVAGEGGRERCAWSRLRVDEGLEKRVLGSSAAGASTLKGCALSSLLACSEVGGGRRVENAVFSRR</sequence>
<feature type="region of interest" description="Disordered" evidence="1">
    <location>
        <begin position="37"/>
        <end position="57"/>
    </location>
</feature>
<dbReference type="AlphaFoldDB" id="A0A0D2L9S9"/>
<name>A0A0D2L9S9_HYPSF</name>
<dbReference type="Proteomes" id="UP000054270">
    <property type="component" value="Unassembled WGS sequence"/>
</dbReference>
<proteinExistence type="predicted"/>
<keyword evidence="4" id="KW-1185">Reference proteome</keyword>
<feature type="region of interest" description="Disordered" evidence="1">
    <location>
        <begin position="105"/>
        <end position="124"/>
    </location>
</feature>
<gene>
    <name evidence="3" type="ORF">HYPSUDRAFT_53920</name>
</gene>
<keyword evidence="2" id="KW-0472">Membrane</keyword>
<feature type="region of interest" description="Disordered" evidence="1">
    <location>
        <begin position="1"/>
        <end position="25"/>
    </location>
</feature>
<evidence type="ECO:0000313" key="3">
    <source>
        <dbReference type="EMBL" id="KJA24002.1"/>
    </source>
</evidence>